<comment type="caution">
    <text evidence="2">The sequence shown here is derived from an EMBL/GenBank/DDBJ whole genome shotgun (WGS) entry which is preliminary data.</text>
</comment>
<feature type="transmembrane region" description="Helical" evidence="1">
    <location>
        <begin position="228"/>
        <end position="246"/>
    </location>
</feature>
<feature type="transmembrane region" description="Helical" evidence="1">
    <location>
        <begin position="156"/>
        <end position="177"/>
    </location>
</feature>
<dbReference type="EMBL" id="JBEVYD010000001">
    <property type="protein sequence ID" value="KAL3235256.1"/>
    <property type="molecule type" value="Genomic_DNA"/>
</dbReference>
<gene>
    <name evidence="2" type="ORF">RNJ44_00015</name>
</gene>
<keyword evidence="1" id="KW-1133">Transmembrane helix</keyword>
<keyword evidence="3" id="KW-1185">Reference proteome</keyword>
<dbReference type="Proteomes" id="UP001623330">
    <property type="component" value="Unassembled WGS sequence"/>
</dbReference>
<name>A0ABR4P1G4_9SACH</name>
<feature type="transmembrane region" description="Helical" evidence="1">
    <location>
        <begin position="119"/>
        <end position="136"/>
    </location>
</feature>
<keyword evidence="1" id="KW-0812">Transmembrane</keyword>
<organism evidence="2 3">
    <name type="scientific">Nakaseomyces bracarensis</name>
    <dbReference type="NCBI Taxonomy" id="273131"/>
    <lineage>
        <taxon>Eukaryota</taxon>
        <taxon>Fungi</taxon>
        <taxon>Dikarya</taxon>
        <taxon>Ascomycota</taxon>
        <taxon>Saccharomycotina</taxon>
        <taxon>Saccharomycetes</taxon>
        <taxon>Saccharomycetales</taxon>
        <taxon>Saccharomycetaceae</taxon>
        <taxon>Nakaseomyces</taxon>
    </lineage>
</organism>
<sequence>MLYTEALQGLGRLGLVWAVFQQKRYNSVHKSVYGLSYDLYLLECVTNFISTYCSVLYRYSDLANVQFTNRYPLLYPSQGTGVPVSMALLVIDALLMIASAVVISQLWKYRATRNVEQGASLMLLGIFTSVVVFSYFTYACSLHNLPKSNSGRFGVFYIEHINYLWVIGNALSAFKYFPQLSLNWVGMSTKGFSPRYLKTSLISTIIIQVSNLFVSIDNLEFYEWPFNMTPRVVSALHLLALLLLFYQHNFAYAKNKPFLKRTYD</sequence>
<proteinExistence type="predicted"/>
<evidence type="ECO:0000313" key="3">
    <source>
        <dbReference type="Proteomes" id="UP001623330"/>
    </source>
</evidence>
<protein>
    <submittedName>
        <fullName evidence="2">Uncharacterized protein</fullName>
    </submittedName>
</protein>
<feature type="transmembrane region" description="Helical" evidence="1">
    <location>
        <begin position="197"/>
        <end position="216"/>
    </location>
</feature>
<evidence type="ECO:0000256" key="1">
    <source>
        <dbReference type="SAM" id="Phobius"/>
    </source>
</evidence>
<keyword evidence="1" id="KW-0472">Membrane</keyword>
<feature type="transmembrane region" description="Helical" evidence="1">
    <location>
        <begin position="80"/>
        <end position="107"/>
    </location>
</feature>
<reference evidence="2 3" key="1">
    <citation type="submission" date="2024-05" db="EMBL/GenBank/DDBJ databases">
        <title>Long read based assembly of the Candida bracarensis genome reveals expanded adhesin content.</title>
        <authorList>
            <person name="Marcet-Houben M."/>
            <person name="Ksiezopolska E."/>
            <person name="Gabaldon T."/>
        </authorList>
    </citation>
    <scope>NUCLEOTIDE SEQUENCE [LARGE SCALE GENOMIC DNA]</scope>
    <source>
        <strain evidence="2 3">CBM6</strain>
    </source>
</reference>
<accession>A0ABR4P1G4</accession>
<evidence type="ECO:0000313" key="2">
    <source>
        <dbReference type="EMBL" id="KAL3235256.1"/>
    </source>
</evidence>